<dbReference type="GeneID" id="62611803"/>
<sequence>MCATNQHDICYQPLTWIGEDHYAQRVIVCAANKYILNNGEELIIPCVRHANPVLSAQLNVLKDAGLIDKLFCLPDNQGFIDQYYNWWSRKDAYIIADNAKQINYERNGHDSELFSEGLY</sequence>
<dbReference type="InterPro" id="IPR058630">
    <property type="entry name" value="T4_Y16D"/>
</dbReference>
<dbReference type="RefSeq" id="YP_009984459.1">
    <property type="nucleotide sequence ID" value="NC_052652.1"/>
</dbReference>
<proteinExistence type="predicted"/>
<name>A0A291LAG1_9CAUD</name>
<keyword evidence="2" id="KW-1185">Reference proteome</keyword>
<dbReference type="EMBL" id="MF805809">
    <property type="protein sequence ID" value="ATI15833.1"/>
    <property type="molecule type" value="Genomic_DNA"/>
</dbReference>
<reference evidence="1 2" key="1">
    <citation type="submission" date="2017-09" db="EMBL/GenBank/DDBJ databases">
        <title>Phage vB_EcoM_PHB05 against multidrug-resistant shiga toxin-producing Escherichia.</title>
        <authorList>
            <person name="Chen Y."/>
            <person name="Song J."/>
            <person name="Wu B."/>
        </authorList>
    </citation>
    <scope>NUCLEOTIDE SEQUENCE [LARGE SCALE GENOMIC DNA]</scope>
    <source>
        <strain evidence="1">Wastewater</strain>
    </source>
</reference>
<evidence type="ECO:0000313" key="1">
    <source>
        <dbReference type="EMBL" id="ATI15833.1"/>
    </source>
</evidence>
<dbReference type="Pfam" id="PF26092">
    <property type="entry name" value="T4_Y16D"/>
    <property type="match status" value="1"/>
</dbReference>
<protein>
    <recommendedName>
        <fullName evidence="3">Anti-restriction nuclease</fullName>
    </recommendedName>
</protein>
<evidence type="ECO:0008006" key="3">
    <source>
        <dbReference type="Google" id="ProtNLM"/>
    </source>
</evidence>
<dbReference type="KEGG" id="vg:62611803"/>
<organism evidence="1 2">
    <name type="scientific">Escherichia phage vB_EcoM_PHB05</name>
    <dbReference type="NCBI Taxonomy" id="2041347"/>
    <lineage>
        <taxon>Viruses</taxon>
        <taxon>Duplodnaviria</taxon>
        <taxon>Heunggongvirae</taxon>
        <taxon>Uroviricota</taxon>
        <taxon>Caudoviricetes</taxon>
        <taxon>Stephanstirmvirinae</taxon>
        <taxon>Justusliebigvirus</taxon>
        <taxon>Justusliebigvirus PHB05</taxon>
    </lineage>
</organism>
<evidence type="ECO:0000313" key="2">
    <source>
        <dbReference type="Proteomes" id="UP000230824"/>
    </source>
</evidence>
<dbReference type="Proteomes" id="UP000230824">
    <property type="component" value="Segment"/>
</dbReference>
<accession>A0A291LAG1</accession>